<evidence type="ECO:0000256" key="1">
    <source>
        <dbReference type="SAM" id="MobiDB-lite"/>
    </source>
</evidence>
<keyword evidence="3" id="KW-1185">Reference proteome</keyword>
<feature type="region of interest" description="Disordered" evidence="1">
    <location>
        <begin position="82"/>
        <end position="102"/>
    </location>
</feature>
<name>A0AA38M666_9CUCU</name>
<reference evidence="2" key="1">
    <citation type="journal article" date="2023" name="G3 (Bethesda)">
        <title>Whole genome assemblies of Zophobas morio and Tenebrio molitor.</title>
        <authorList>
            <person name="Kaur S."/>
            <person name="Stinson S.A."/>
            <person name="diCenzo G.C."/>
        </authorList>
    </citation>
    <scope>NUCLEOTIDE SEQUENCE</scope>
    <source>
        <strain evidence="2">QUZm001</strain>
    </source>
</reference>
<evidence type="ECO:0000313" key="3">
    <source>
        <dbReference type="Proteomes" id="UP001168821"/>
    </source>
</evidence>
<gene>
    <name evidence="2" type="ORF">Zmor_023150</name>
</gene>
<dbReference type="AlphaFoldDB" id="A0AA38M666"/>
<dbReference type="Proteomes" id="UP001168821">
    <property type="component" value="Unassembled WGS sequence"/>
</dbReference>
<proteinExistence type="predicted"/>
<feature type="region of interest" description="Disordered" evidence="1">
    <location>
        <begin position="1"/>
        <end position="20"/>
    </location>
</feature>
<accession>A0AA38M666</accession>
<organism evidence="2 3">
    <name type="scientific">Zophobas morio</name>
    <dbReference type="NCBI Taxonomy" id="2755281"/>
    <lineage>
        <taxon>Eukaryota</taxon>
        <taxon>Metazoa</taxon>
        <taxon>Ecdysozoa</taxon>
        <taxon>Arthropoda</taxon>
        <taxon>Hexapoda</taxon>
        <taxon>Insecta</taxon>
        <taxon>Pterygota</taxon>
        <taxon>Neoptera</taxon>
        <taxon>Endopterygota</taxon>
        <taxon>Coleoptera</taxon>
        <taxon>Polyphaga</taxon>
        <taxon>Cucujiformia</taxon>
        <taxon>Tenebrionidae</taxon>
        <taxon>Zophobas</taxon>
    </lineage>
</organism>
<sequence>MLPSLGDHTAPRGRAQTPGFLHPILRVSTDGTNKREFVRGAVLMTPRQKVHSREGTFISSPPLLNLLRGHLRHVHTRRASALTYTSGAGKNPDLTSTTPRSV</sequence>
<dbReference type="EMBL" id="JALNTZ010000007">
    <property type="protein sequence ID" value="KAJ3645500.1"/>
    <property type="molecule type" value="Genomic_DNA"/>
</dbReference>
<evidence type="ECO:0000313" key="2">
    <source>
        <dbReference type="EMBL" id="KAJ3645500.1"/>
    </source>
</evidence>
<protein>
    <submittedName>
        <fullName evidence="2">Uncharacterized protein</fullName>
    </submittedName>
</protein>
<comment type="caution">
    <text evidence="2">The sequence shown here is derived from an EMBL/GenBank/DDBJ whole genome shotgun (WGS) entry which is preliminary data.</text>
</comment>